<dbReference type="EMBL" id="CDMC01000009">
    <property type="protein sequence ID" value="CEL07159.1"/>
    <property type="molecule type" value="Genomic_DNA"/>
</dbReference>
<dbReference type="PRINTS" id="PR00081">
    <property type="entry name" value="GDHRDH"/>
</dbReference>
<dbReference type="PANTHER" id="PTHR24320">
    <property type="entry name" value="RETINOL DEHYDROGENASE"/>
    <property type="match status" value="1"/>
</dbReference>
<gene>
    <name evidence="4" type="ORF">ASPCAL10322</name>
</gene>
<protein>
    <submittedName>
        <fullName evidence="4">Putative Short-chain dehydrogenase</fullName>
    </submittedName>
</protein>
<reference evidence="5" key="1">
    <citation type="journal article" date="2016" name="Genome Announc.">
        <title>Draft genome sequences of fungus Aspergillus calidoustus.</title>
        <authorList>
            <person name="Horn F."/>
            <person name="Linde J."/>
            <person name="Mattern D.J."/>
            <person name="Walther G."/>
            <person name="Guthke R."/>
            <person name="Scherlach K."/>
            <person name="Martin K."/>
            <person name="Brakhage A.A."/>
            <person name="Petzke L."/>
            <person name="Valiante V."/>
        </authorList>
    </citation>
    <scope>NUCLEOTIDE SEQUENCE [LARGE SCALE GENOMIC DNA]</scope>
    <source>
        <strain evidence="5">SF006504</strain>
    </source>
</reference>
<keyword evidence="5" id="KW-1185">Reference proteome</keyword>
<organism evidence="4 5">
    <name type="scientific">Aspergillus calidoustus</name>
    <dbReference type="NCBI Taxonomy" id="454130"/>
    <lineage>
        <taxon>Eukaryota</taxon>
        <taxon>Fungi</taxon>
        <taxon>Dikarya</taxon>
        <taxon>Ascomycota</taxon>
        <taxon>Pezizomycotina</taxon>
        <taxon>Eurotiomycetes</taxon>
        <taxon>Eurotiomycetidae</taxon>
        <taxon>Eurotiales</taxon>
        <taxon>Aspergillaceae</taxon>
        <taxon>Aspergillus</taxon>
        <taxon>Aspergillus subgen. Nidulantes</taxon>
    </lineage>
</organism>
<dbReference type="InterPro" id="IPR002347">
    <property type="entry name" value="SDR_fam"/>
</dbReference>
<keyword evidence="2" id="KW-0521">NADP</keyword>
<dbReference type="Proteomes" id="UP000054771">
    <property type="component" value="Unassembled WGS sequence"/>
</dbReference>
<keyword evidence="3" id="KW-0560">Oxidoreductase</keyword>
<comment type="similarity">
    <text evidence="1">Belongs to the short-chain dehydrogenases/reductases (SDR) family.</text>
</comment>
<evidence type="ECO:0000256" key="1">
    <source>
        <dbReference type="ARBA" id="ARBA00006484"/>
    </source>
</evidence>
<evidence type="ECO:0000313" key="5">
    <source>
        <dbReference type="Proteomes" id="UP000054771"/>
    </source>
</evidence>
<evidence type="ECO:0000313" key="4">
    <source>
        <dbReference type="EMBL" id="CEL07159.1"/>
    </source>
</evidence>
<dbReference type="GO" id="GO:0016491">
    <property type="term" value="F:oxidoreductase activity"/>
    <property type="evidence" value="ECO:0007669"/>
    <property type="project" value="UniProtKB-KW"/>
</dbReference>
<accession>A0A0U5G7H9</accession>
<dbReference type="PANTHER" id="PTHR24320:SF272">
    <property type="entry name" value="NAD(P)-BINDING ROSSMANN-FOLD SUPERFAMILY PROTEIN"/>
    <property type="match status" value="1"/>
</dbReference>
<dbReference type="OrthoDB" id="191139at2759"/>
<evidence type="ECO:0000256" key="2">
    <source>
        <dbReference type="ARBA" id="ARBA00022857"/>
    </source>
</evidence>
<proteinExistence type="inferred from homology"/>
<dbReference type="SUPFAM" id="SSF51735">
    <property type="entry name" value="NAD(P)-binding Rossmann-fold domains"/>
    <property type="match status" value="1"/>
</dbReference>
<dbReference type="Pfam" id="PF00106">
    <property type="entry name" value="adh_short"/>
    <property type="match status" value="1"/>
</dbReference>
<evidence type="ECO:0000256" key="3">
    <source>
        <dbReference type="ARBA" id="ARBA00023002"/>
    </source>
</evidence>
<dbReference type="OMA" id="MTTQIER"/>
<dbReference type="Gene3D" id="3.40.50.720">
    <property type="entry name" value="NAD(P)-binding Rossmann-like Domain"/>
    <property type="match status" value="1"/>
</dbReference>
<name>A0A0U5G7H9_ASPCI</name>
<dbReference type="InterPro" id="IPR036291">
    <property type="entry name" value="NAD(P)-bd_dom_sf"/>
</dbReference>
<dbReference type="STRING" id="454130.A0A0U5G7H9"/>
<dbReference type="AlphaFoldDB" id="A0A0U5G7H9"/>
<sequence length="343" mass="37782">MSLTSRNPFQLSGRYADRNRWEVLNGPGDSRVTAEEIVRDENLVDAWSDKTVLVTGVSSGIGVETVRVLALTGATVYGTARNLEKAREALGEELLGTGRVHLLYMDNTDLSSVRSCADEFRKRSQQLNVMINNAAVMNTPEARTKDGFELQFGTNHLAHFAFFWHLKDLLLASSTPPFHSRVVNVSSVAHRYSPVPFKNINWEGNYSGWLAYGASKTANIYMATQIERLYGSQGLHGYSLHPGGFVSPNLQKFSQAEMHALEGDDRAQRYLTNVAQASATSVYGAVSSEIEGRGGLYLEGAAVVVEACPADGDAVEYGFGKWTFDQEAEEKLWELSKGWAKVE</sequence>